<feature type="region of interest" description="Disordered" evidence="1">
    <location>
        <begin position="29"/>
        <end position="64"/>
    </location>
</feature>
<reference evidence="4" key="1">
    <citation type="submission" date="2014-07" db="EMBL/GenBank/DDBJ databases">
        <authorList>
            <person name="Urmite Genomes Urmite Genomes"/>
        </authorList>
    </citation>
    <scope>NUCLEOTIDE SEQUENCE</scope>
    <source>
        <strain evidence="4">11W110_air</strain>
    </source>
</reference>
<proteinExistence type="predicted"/>
<protein>
    <submittedName>
        <fullName evidence="4">Putative zinc ribbon domain protein</fullName>
    </submittedName>
</protein>
<evidence type="ECO:0000259" key="2">
    <source>
        <dbReference type="Pfam" id="PF02591"/>
    </source>
</evidence>
<dbReference type="PANTHER" id="PTHR39082:SF1">
    <property type="entry name" value="SCAVENGER RECEPTOR CLASS A MEMBER 3"/>
    <property type="match status" value="1"/>
</dbReference>
<dbReference type="Pfam" id="PF24481">
    <property type="entry name" value="CT398_CC"/>
    <property type="match status" value="1"/>
</dbReference>
<evidence type="ECO:0000256" key="1">
    <source>
        <dbReference type="SAM" id="MobiDB-lite"/>
    </source>
</evidence>
<dbReference type="PATRIC" id="fig|1461584.3.peg.1718"/>
<dbReference type="InterPro" id="IPR056003">
    <property type="entry name" value="CT398_CC_hairpin"/>
</dbReference>
<evidence type="ECO:0000259" key="3">
    <source>
        <dbReference type="Pfam" id="PF24481"/>
    </source>
</evidence>
<feature type="compositionally biased region" description="Basic and acidic residues" evidence="1">
    <location>
        <begin position="43"/>
        <end position="53"/>
    </location>
</feature>
<dbReference type="Gene3D" id="1.10.287.1490">
    <property type="match status" value="1"/>
</dbReference>
<organism evidence="4">
    <name type="scientific">Arthrobacter saudimassiliensis</name>
    <dbReference type="NCBI Taxonomy" id="1461584"/>
    <lineage>
        <taxon>Bacteria</taxon>
        <taxon>Bacillati</taxon>
        <taxon>Actinomycetota</taxon>
        <taxon>Actinomycetes</taxon>
        <taxon>Micrococcales</taxon>
        <taxon>Micrococcaceae</taxon>
        <taxon>Arthrobacter</taxon>
    </lineage>
</organism>
<accession>A0A078MQ22</accession>
<feature type="domain" description="CT398-like coiled coil hairpin" evidence="3">
    <location>
        <begin position="15"/>
        <end position="194"/>
    </location>
</feature>
<evidence type="ECO:0000313" key="4">
    <source>
        <dbReference type="EMBL" id="CEA08389.1"/>
    </source>
</evidence>
<sequence>MAKASPAEQLRLLDLQALDSRIRKLRSEARAAAGNPEIAAAQGRRDEARHAAAEADGAVSAAEREITKAEDDVAAVTGRLERNQARLDSGTGTSKDLTALQHEIESLTRRRSDLEDVELEAMERLEELRGTADAARQVLDRAVGELAVLEQARDAELQRIRGEEGTALQQRAELAGTFEPGLLALYEKTLDRHGVGAARLFHGSSEGSGMQLSPGDLADIRRAAEDDVVFCPDSGCILVRSAEWGS</sequence>
<gene>
    <name evidence="4" type="ORF">BN1051_01736</name>
</gene>
<dbReference type="Pfam" id="PF02591">
    <property type="entry name" value="Zn_ribbon_9"/>
    <property type="match status" value="1"/>
</dbReference>
<dbReference type="PANTHER" id="PTHR39082">
    <property type="entry name" value="PHOSPHOLIPASE C-BETA-2-RELATED"/>
    <property type="match status" value="1"/>
</dbReference>
<feature type="domain" description="C4-type zinc ribbon" evidence="2">
    <location>
        <begin position="205"/>
        <end position="238"/>
    </location>
</feature>
<dbReference type="EMBL" id="LN483070">
    <property type="protein sequence ID" value="CEA08389.1"/>
    <property type="molecule type" value="Genomic_DNA"/>
</dbReference>
<name>A0A078MQ22_9MICC</name>
<dbReference type="AlphaFoldDB" id="A0A078MQ22"/>
<dbReference type="InterPro" id="IPR052376">
    <property type="entry name" value="Oxidative_Scav/Glycosyltrans"/>
</dbReference>
<dbReference type="InterPro" id="IPR003743">
    <property type="entry name" value="Zf-RING_7"/>
</dbReference>